<feature type="signal peptide" evidence="1">
    <location>
        <begin position="1"/>
        <end position="18"/>
    </location>
</feature>
<proteinExistence type="predicted"/>
<reference evidence="2 3" key="2">
    <citation type="journal article" date="2022" name="Mol. Biol. Evol.">
        <title>Comparative Genomics Reveals Insights into the Divergent Evolution of Astigmatic Mites and Household Pest Adaptations.</title>
        <authorList>
            <person name="Xiong Q."/>
            <person name="Wan A.T."/>
            <person name="Liu X."/>
            <person name="Fung C.S."/>
            <person name="Xiao X."/>
            <person name="Malainual N."/>
            <person name="Hou J."/>
            <person name="Wang L."/>
            <person name="Wang M."/>
            <person name="Yang K.Y."/>
            <person name="Cui Y."/>
            <person name="Leung E.L."/>
            <person name="Nong W."/>
            <person name="Shin S.K."/>
            <person name="Au S.W."/>
            <person name="Jeong K.Y."/>
            <person name="Chew F.T."/>
            <person name="Hui J.H."/>
            <person name="Leung T.F."/>
            <person name="Tungtrongchitr A."/>
            <person name="Zhong N."/>
            <person name="Liu Z."/>
            <person name="Tsui S.K."/>
        </authorList>
    </citation>
    <scope>NUCLEOTIDE SEQUENCE [LARGE SCALE GENOMIC DNA]</scope>
    <source>
        <strain evidence="2">Derp</strain>
    </source>
</reference>
<comment type="caution">
    <text evidence="2">The sequence shown here is derived from an EMBL/GenBank/DDBJ whole genome shotgun (WGS) entry which is preliminary data.</text>
</comment>
<keyword evidence="1" id="KW-0732">Signal</keyword>
<name>A0ABQ8JKY6_DERPT</name>
<evidence type="ECO:0000313" key="3">
    <source>
        <dbReference type="Proteomes" id="UP000887458"/>
    </source>
</evidence>
<evidence type="ECO:0000313" key="2">
    <source>
        <dbReference type="EMBL" id="KAH9423277.1"/>
    </source>
</evidence>
<evidence type="ECO:0000256" key="1">
    <source>
        <dbReference type="SAM" id="SignalP"/>
    </source>
</evidence>
<sequence length="61" mass="7234">MIILEFFIFITIITITITDDDNNQLQKMLYFYPVDPNIVYILFKSSNHINQQKSMTDCLKS</sequence>
<keyword evidence="3" id="KW-1185">Reference proteome</keyword>
<organism evidence="2 3">
    <name type="scientific">Dermatophagoides pteronyssinus</name>
    <name type="common">European house dust mite</name>
    <dbReference type="NCBI Taxonomy" id="6956"/>
    <lineage>
        <taxon>Eukaryota</taxon>
        <taxon>Metazoa</taxon>
        <taxon>Ecdysozoa</taxon>
        <taxon>Arthropoda</taxon>
        <taxon>Chelicerata</taxon>
        <taxon>Arachnida</taxon>
        <taxon>Acari</taxon>
        <taxon>Acariformes</taxon>
        <taxon>Sarcoptiformes</taxon>
        <taxon>Astigmata</taxon>
        <taxon>Psoroptidia</taxon>
        <taxon>Analgoidea</taxon>
        <taxon>Pyroglyphidae</taxon>
        <taxon>Dermatophagoidinae</taxon>
        <taxon>Dermatophagoides</taxon>
    </lineage>
</organism>
<protein>
    <submittedName>
        <fullName evidence="2">Uncharacterized protein</fullName>
    </submittedName>
</protein>
<dbReference type="EMBL" id="NJHN03000032">
    <property type="protein sequence ID" value="KAH9423277.1"/>
    <property type="molecule type" value="Genomic_DNA"/>
</dbReference>
<gene>
    <name evidence="2" type="ORF">DERP_003555</name>
</gene>
<accession>A0ABQ8JKY6</accession>
<dbReference type="Proteomes" id="UP000887458">
    <property type="component" value="Unassembled WGS sequence"/>
</dbReference>
<feature type="chain" id="PRO_5046654047" evidence="1">
    <location>
        <begin position="19"/>
        <end position="61"/>
    </location>
</feature>
<reference evidence="2 3" key="1">
    <citation type="journal article" date="2018" name="J. Allergy Clin. Immunol.">
        <title>High-quality assembly of Dermatophagoides pteronyssinus genome and transcriptome reveals a wide range of novel allergens.</title>
        <authorList>
            <person name="Liu X.Y."/>
            <person name="Yang K.Y."/>
            <person name="Wang M.Q."/>
            <person name="Kwok J.S."/>
            <person name="Zeng X."/>
            <person name="Yang Z."/>
            <person name="Xiao X.J."/>
            <person name="Lau C.P."/>
            <person name="Li Y."/>
            <person name="Huang Z.M."/>
            <person name="Ba J.G."/>
            <person name="Yim A.K."/>
            <person name="Ouyang C.Y."/>
            <person name="Ngai S.M."/>
            <person name="Chan T.F."/>
            <person name="Leung E.L."/>
            <person name="Liu L."/>
            <person name="Liu Z.G."/>
            <person name="Tsui S.K."/>
        </authorList>
    </citation>
    <scope>NUCLEOTIDE SEQUENCE [LARGE SCALE GENOMIC DNA]</scope>
    <source>
        <strain evidence="2">Derp</strain>
    </source>
</reference>